<dbReference type="Pfam" id="PF00386">
    <property type="entry name" value="C1q"/>
    <property type="match status" value="1"/>
</dbReference>
<evidence type="ECO:0000256" key="1">
    <source>
        <dbReference type="ARBA" id="ARBA00004613"/>
    </source>
</evidence>
<dbReference type="PANTHER" id="PTHR22923:SF102">
    <property type="entry name" value="CEREBELLIN 13-RELATED"/>
    <property type="match status" value="1"/>
</dbReference>
<dbReference type="SUPFAM" id="SSF49842">
    <property type="entry name" value="TNF-like"/>
    <property type="match status" value="1"/>
</dbReference>
<evidence type="ECO:0000256" key="3">
    <source>
        <dbReference type="ARBA" id="ARBA00022729"/>
    </source>
</evidence>
<gene>
    <name evidence="6" type="ORF">MAR_010163</name>
</gene>
<name>A0ABY7E0U1_MYAAR</name>
<dbReference type="InterPro" id="IPR008983">
    <property type="entry name" value="Tumour_necrosis_fac-like_dom"/>
</dbReference>
<keyword evidence="3" id="KW-0732">Signal</keyword>
<protein>
    <submittedName>
        <fullName evidence="6">C1QL4-like protein</fullName>
    </submittedName>
</protein>
<keyword evidence="7" id="KW-1185">Reference proteome</keyword>
<dbReference type="InterPro" id="IPR001073">
    <property type="entry name" value="C1q_dom"/>
</dbReference>
<dbReference type="InterPro" id="IPR050822">
    <property type="entry name" value="Cerebellin_Synaptic_Org"/>
</dbReference>
<accession>A0ABY7E0U1</accession>
<dbReference type="PRINTS" id="PR00007">
    <property type="entry name" value="COMPLEMNTC1Q"/>
</dbReference>
<evidence type="ECO:0000256" key="4">
    <source>
        <dbReference type="SAM" id="Coils"/>
    </source>
</evidence>
<keyword evidence="4" id="KW-0175">Coiled coil</keyword>
<dbReference type="Proteomes" id="UP001164746">
    <property type="component" value="Chromosome 4"/>
</dbReference>
<comment type="subcellular location">
    <subcellularLocation>
        <location evidence="1">Secreted</location>
    </subcellularLocation>
</comment>
<reference evidence="6" key="1">
    <citation type="submission" date="2022-11" db="EMBL/GenBank/DDBJ databases">
        <title>Centuries of genome instability and evolution in soft-shell clam transmissible cancer (bioRxiv).</title>
        <authorList>
            <person name="Hart S.F.M."/>
            <person name="Yonemitsu M.A."/>
            <person name="Giersch R.M."/>
            <person name="Beal B.F."/>
            <person name="Arriagada G."/>
            <person name="Davis B.W."/>
            <person name="Ostrander E.A."/>
            <person name="Goff S.P."/>
            <person name="Metzger M.J."/>
        </authorList>
    </citation>
    <scope>NUCLEOTIDE SEQUENCE</scope>
    <source>
        <strain evidence="6">MELC-2E11</strain>
        <tissue evidence="6">Siphon/mantle</tissue>
    </source>
</reference>
<feature type="domain" description="C1q" evidence="5">
    <location>
        <begin position="243"/>
        <end position="378"/>
    </location>
</feature>
<feature type="coiled-coil region" evidence="4">
    <location>
        <begin position="172"/>
        <end position="231"/>
    </location>
</feature>
<proteinExistence type="predicted"/>
<evidence type="ECO:0000259" key="5">
    <source>
        <dbReference type="PROSITE" id="PS50871"/>
    </source>
</evidence>
<evidence type="ECO:0000313" key="7">
    <source>
        <dbReference type="Proteomes" id="UP001164746"/>
    </source>
</evidence>
<dbReference type="PROSITE" id="PS50871">
    <property type="entry name" value="C1Q"/>
    <property type="match status" value="1"/>
</dbReference>
<evidence type="ECO:0000313" key="6">
    <source>
        <dbReference type="EMBL" id="WAR03605.1"/>
    </source>
</evidence>
<dbReference type="PANTHER" id="PTHR22923">
    <property type="entry name" value="CEREBELLIN-RELATED"/>
    <property type="match status" value="1"/>
</dbReference>
<organism evidence="6 7">
    <name type="scientific">Mya arenaria</name>
    <name type="common">Soft-shell clam</name>
    <dbReference type="NCBI Taxonomy" id="6604"/>
    <lineage>
        <taxon>Eukaryota</taxon>
        <taxon>Metazoa</taxon>
        <taxon>Spiralia</taxon>
        <taxon>Lophotrochozoa</taxon>
        <taxon>Mollusca</taxon>
        <taxon>Bivalvia</taxon>
        <taxon>Autobranchia</taxon>
        <taxon>Heteroconchia</taxon>
        <taxon>Euheterodonta</taxon>
        <taxon>Imparidentia</taxon>
        <taxon>Neoheterodontei</taxon>
        <taxon>Myida</taxon>
        <taxon>Myoidea</taxon>
        <taxon>Myidae</taxon>
        <taxon>Mya</taxon>
    </lineage>
</organism>
<dbReference type="EMBL" id="CP111015">
    <property type="protein sequence ID" value="WAR03605.1"/>
    <property type="molecule type" value="Genomic_DNA"/>
</dbReference>
<evidence type="ECO:0000256" key="2">
    <source>
        <dbReference type="ARBA" id="ARBA00022525"/>
    </source>
</evidence>
<sequence length="378" mass="42531">MVKYPCSVCSKKCQDYSILCEVVHEVRCHQVRRVVGDNAQYEHSVVPDIVIGEPASQLVVKVALYSVCYRQVLFHVLVAVPLQHDDVTPADEVVDGQYDHQEQQEPQKDEHLLIEKTTKERSTAIVVDVAFVPFHLFELRRMPTVDWVTRKLGGAADDGKHNQEDGAHGAANDDLLRRVAALEQKQAEIDQTIRSQQILIQLQDEKFDAQIKEMQESLATCQTAAADLKKQRYDEQMLRKKRQFDGNVAFSVWLDHDMTLGSGQVIRFNKIITNEANGYDPNTGHFTCPEAGMYVFSFMVSQRGNYGELEAKLVKNGEHIIDGVAETAHDAQDLQGGNTVALRLQKGDTVAIEEVIGNHVEGWTGYRLTSFTGMFVYP</sequence>
<dbReference type="SMART" id="SM00110">
    <property type="entry name" value="C1Q"/>
    <property type="match status" value="1"/>
</dbReference>
<dbReference type="Gene3D" id="2.60.120.40">
    <property type="match status" value="1"/>
</dbReference>
<keyword evidence="2" id="KW-0964">Secreted</keyword>